<organism evidence="4">
    <name type="scientific">Salvia splendens</name>
    <name type="common">Scarlet sage</name>
    <dbReference type="NCBI Taxonomy" id="180675"/>
    <lineage>
        <taxon>Eukaryota</taxon>
        <taxon>Viridiplantae</taxon>
        <taxon>Streptophyta</taxon>
        <taxon>Embryophyta</taxon>
        <taxon>Tracheophyta</taxon>
        <taxon>Spermatophyta</taxon>
        <taxon>Magnoliopsida</taxon>
        <taxon>eudicotyledons</taxon>
        <taxon>Gunneridae</taxon>
        <taxon>Pentapetalae</taxon>
        <taxon>asterids</taxon>
        <taxon>lamiids</taxon>
        <taxon>Lamiales</taxon>
        <taxon>Lamiaceae</taxon>
        <taxon>Nepetoideae</taxon>
        <taxon>Mentheae</taxon>
        <taxon>Salviinae</taxon>
        <taxon>Salvia</taxon>
        <taxon>Salvia subgen. Calosphace</taxon>
        <taxon>core Calosphace</taxon>
    </lineage>
</organism>
<sequence length="293" mass="32717">MSAIVCGKRSYFEDIDAGASSPAAASLPAYKKLRCSSSTSPVRFTYSPPLQTSSVDQLKALFPELEIQILEKALEESVNDLDLAIEKLHEFCHGLVNDKIDKTEENATMEKDGGAAGVPWLPLPRQHQEPASNFASQASGDSVPLQEPQTQNNLPADGAEWVDLFVREMMSATSIDDARFRAASILESLEKSICSRAHVEAAPNSHKENLMLKEHIEVLLQDNAILKRAVAIQYERQKENDEKSQEVQHVKQLLAQYQEQMRTLEAKNYALTLRLQHSQLNNSFPGHYNPDVF</sequence>
<feature type="compositionally biased region" description="Polar residues" evidence="2">
    <location>
        <begin position="129"/>
        <end position="140"/>
    </location>
</feature>
<dbReference type="InterPro" id="IPR003892">
    <property type="entry name" value="CUE"/>
</dbReference>
<evidence type="ECO:0000313" key="5">
    <source>
        <dbReference type="Proteomes" id="UP000298416"/>
    </source>
</evidence>
<dbReference type="GO" id="GO:0043130">
    <property type="term" value="F:ubiquitin binding"/>
    <property type="evidence" value="ECO:0007669"/>
    <property type="project" value="InterPro"/>
</dbReference>
<comment type="caution">
    <text evidence="4">The sequence shown here is derived from an EMBL/GenBank/DDBJ whole genome shotgun (WGS) entry which is preliminary data.</text>
</comment>
<keyword evidence="1" id="KW-0175">Coiled coil</keyword>
<feature type="domain" description="CUE" evidence="3">
    <location>
        <begin position="50"/>
        <end position="93"/>
    </location>
</feature>
<dbReference type="AlphaFoldDB" id="A0A8X8Y2F0"/>
<reference evidence="4" key="2">
    <citation type="submission" date="2020-08" db="EMBL/GenBank/DDBJ databases">
        <title>Plant Genome Project.</title>
        <authorList>
            <person name="Zhang R.-G."/>
        </authorList>
    </citation>
    <scope>NUCLEOTIDE SEQUENCE</scope>
    <source>
        <strain evidence="4">Huo1</strain>
        <tissue evidence="4">Leaf</tissue>
    </source>
</reference>
<gene>
    <name evidence="4" type="ORF">SASPL_118818</name>
</gene>
<dbReference type="InterPro" id="IPR009060">
    <property type="entry name" value="UBA-like_sf"/>
</dbReference>
<dbReference type="Gene3D" id="1.10.8.10">
    <property type="entry name" value="DNA helicase RuvA subunit, C-terminal domain"/>
    <property type="match status" value="1"/>
</dbReference>
<dbReference type="CDD" id="cd14279">
    <property type="entry name" value="CUE"/>
    <property type="match status" value="1"/>
</dbReference>
<dbReference type="PANTHER" id="PTHR31245:SF20">
    <property type="entry name" value="F18B13.13 PROTEIN"/>
    <property type="match status" value="1"/>
</dbReference>
<dbReference type="SUPFAM" id="SSF46934">
    <property type="entry name" value="UBA-like"/>
    <property type="match status" value="1"/>
</dbReference>
<feature type="coiled-coil region" evidence="1">
    <location>
        <begin position="240"/>
        <end position="274"/>
    </location>
</feature>
<keyword evidence="5" id="KW-1185">Reference proteome</keyword>
<name>A0A8X8Y2F0_SALSN</name>
<dbReference type="PROSITE" id="PS51140">
    <property type="entry name" value="CUE"/>
    <property type="match status" value="1"/>
</dbReference>
<dbReference type="Proteomes" id="UP000298416">
    <property type="component" value="Unassembled WGS sequence"/>
</dbReference>
<reference evidence="4" key="1">
    <citation type="submission" date="2018-01" db="EMBL/GenBank/DDBJ databases">
        <authorList>
            <person name="Mao J.F."/>
        </authorList>
    </citation>
    <scope>NUCLEOTIDE SEQUENCE</scope>
    <source>
        <strain evidence="4">Huo1</strain>
        <tissue evidence="4">Leaf</tissue>
    </source>
</reference>
<feature type="region of interest" description="Disordered" evidence="2">
    <location>
        <begin position="110"/>
        <end position="154"/>
    </location>
</feature>
<dbReference type="EMBL" id="PNBA02000006">
    <property type="protein sequence ID" value="KAG6422253.1"/>
    <property type="molecule type" value="Genomic_DNA"/>
</dbReference>
<dbReference type="Pfam" id="PF02845">
    <property type="entry name" value="CUE"/>
    <property type="match status" value="1"/>
</dbReference>
<evidence type="ECO:0000259" key="3">
    <source>
        <dbReference type="PROSITE" id="PS51140"/>
    </source>
</evidence>
<protein>
    <recommendedName>
        <fullName evidence="3">CUE domain-containing protein</fullName>
    </recommendedName>
</protein>
<dbReference type="PANTHER" id="PTHR31245">
    <property type="entry name" value="UBIQUITIN SYSTEM COMPONENT CUE PROTEIN"/>
    <property type="match status" value="1"/>
</dbReference>
<evidence type="ECO:0000256" key="2">
    <source>
        <dbReference type="SAM" id="MobiDB-lite"/>
    </source>
</evidence>
<evidence type="ECO:0000256" key="1">
    <source>
        <dbReference type="SAM" id="Coils"/>
    </source>
</evidence>
<accession>A0A8X8Y2F0</accession>
<evidence type="ECO:0000313" key="4">
    <source>
        <dbReference type="EMBL" id="KAG6422253.1"/>
    </source>
</evidence>
<proteinExistence type="predicted"/>